<dbReference type="GeneID" id="111121312"/>
<evidence type="ECO:0000256" key="9">
    <source>
        <dbReference type="SAM" id="Phobius"/>
    </source>
</evidence>
<evidence type="ECO:0000256" key="1">
    <source>
        <dbReference type="ARBA" id="ARBA00004414"/>
    </source>
</evidence>
<dbReference type="OrthoDB" id="5599753at2759"/>
<keyword evidence="9" id="KW-1133">Transmembrane helix</keyword>
<evidence type="ECO:0000256" key="2">
    <source>
        <dbReference type="ARBA" id="ARBA00004481"/>
    </source>
</evidence>
<evidence type="ECO:0000256" key="5">
    <source>
        <dbReference type="ARBA" id="ARBA00022723"/>
    </source>
</evidence>
<keyword evidence="11" id="KW-1185">Reference proteome</keyword>
<dbReference type="GO" id="GO:0008270">
    <property type="term" value="F:zinc ion binding"/>
    <property type="evidence" value="ECO:0007669"/>
    <property type="project" value="TreeGrafter"/>
</dbReference>
<feature type="domain" description="LITAF" evidence="10">
    <location>
        <begin position="29"/>
        <end position="113"/>
    </location>
</feature>
<organism evidence="11 12">
    <name type="scientific">Crassostrea virginica</name>
    <name type="common">Eastern oyster</name>
    <dbReference type="NCBI Taxonomy" id="6565"/>
    <lineage>
        <taxon>Eukaryota</taxon>
        <taxon>Metazoa</taxon>
        <taxon>Spiralia</taxon>
        <taxon>Lophotrochozoa</taxon>
        <taxon>Mollusca</taxon>
        <taxon>Bivalvia</taxon>
        <taxon>Autobranchia</taxon>
        <taxon>Pteriomorphia</taxon>
        <taxon>Ostreida</taxon>
        <taxon>Ostreoidea</taxon>
        <taxon>Ostreidae</taxon>
        <taxon>Crassostrea</taxon>
    </lineage>
</organism>
<dbReference type="KEGG" id="cvn:111121312"/>
<evidence type="ECO:0000256" key="8">
    <source>
        <dbReference type="SAM" id="MobiDB-lite"/>
    </source>
</evidence>
<keyword evidence="9" id="KW-0812">Transmembrane</keyword>
<evidence type="ECO:0000259" key="10">
    <source>
        <dbReference type="PROSITE" id="PS51837"/>
    </source>
</evidence>
<reference evidence="12" key="1">
    <citation type="submission" date="2025-08" db="UniProtKB">
        <authorList>
            <consortium name="RefSeq"/>
        </authorList>
    </citation>
    <scope>IDENTIFICATION</scope>
    <source>
        <tissue evidence="12">Whole sample</tissue>
    </source>
</reference>
<dbReference type="Proteomes" id="UP000694844">
    <property type="component" value="Chromosome 2"/>
</dbReference>
<keyword evidence="6" id="KW-0862">Zinc</keyword>
<dbReference type="AlphaFoldDB" id="A0A8B8CUW1"/>
<gene>
    <name evidence="12" type="primary">LOC111121312</name>
</gene>
<evidence type="ECO:0000313" key="11">
    <source>
        <dbReference type="Proteomes" id="UP000694844"/>
    </source>
</evidence>
<dbReference type="GO" id="GO:0005765">
    <property type="term" value="C:lysosomal membrane"/>
    <property type="evidence" value="ECO:0007669"/>
    <property type="project" value="UniProtKB-SubCell"/>
</dbReference>
<dbReference type="PANTHER" id="PTHR23292:SF6">
    <property type="entry name" value="FI16602P1-RELATED"/>
    <property type="match status" value="1"/>
</dbReference>
<keyword evidence="7 9" id="KW-0472">Membrane</keyword>
<dbReference type="GO" id="GO:0031902">
    <property type="term" value="C:late endosome membrane"/>
    <property type="evidence" value="ECO:0007669"/>
    <property type="project" value="UniProtKB-SubCell"/>
</dbReference>
<evidence type="ECO:0000256" key="7">
    <source>
        <dbReference type="ARBA" id="ARBA00023136"/>
    </source>
</evidence>
<dbReference type="PROSITE" id="PS51837">
    <property type="entry name" value="LITAF"/>
    <property type="match status" value="1"/>
</dbReference>
<comment type="similarity">
    <text evidence="4">Belongs to the CDIP1/LITAF family.</text>
</comment>
<evidence type="ECO:0000256" key="3">
    <source>
        <dbReference type="ARBA" id="ARBA00004630"/>
    </source>
</evidence>
<name>A0A8B8CUW1_CRAVI</name>
<evidence type="ECO:0000256" key="6">
    <source>
        <dbReference type="ARBA" id="ARBA00022833"/>
    </source>
</evidence>
<dbReference type="RefSeq" id="XP_022318236.1">
    <property type="nucleotide sequence ID" value="XM_022462528.1"/>
</dbReference>
<keyword evidence="5" id="KW-0479">Metal-binding</keyword>
<dbReference type="InterPro" id="IPR006629">
    <property type="entry name" value="LITAF"/>
</dbReference>
<feature type="compositionally biased region" description="Pro residues" evidence="8">
    <location>
        <begin position="1"/>
        <end position="20"/>
    </location>
</feature>
<dbReference type="PANTHER" id="PTHR23292">
    <property type="entry name" value="LIPOPOLYSACCHARIDE-INDUCED TUMOR NECROSIS FACTOR-ALPHA FACTOR"/>
    <property type="match status" value="1"/>
</dbReference>
<protein>
    <submittedName>
        <fullName evidence="12">Lipopolysaccharide-induced tumor necrosis factor-alpha factor homolog</fullName>
    </submittedName>
</protein>
<feature type="region of interest" description="Disordered" evidence="8">
    <location>
        <begin position="1"/>
        <end position="23"/>
    </location>
</feature>
<dbReference type="SMART" id="SM00714">
    <property type="entry name" value="LITAF"/>
    <property type="match status" value="1"/>
</dbReference>
<accession>A0A8B8CUW1</accession>
<evidence type="ECO:0000313" key="12">
    <source>
        <dbReference type="RefSeq" id="XP_022318236.1"/>
    </source>
</evidence>
<dbReference type="Pfam" id="PF10601">
    <property type="entry name" value="zf-LITAF-like"/>
    <property type="match status" value="1"/>
</dbReference>
<feature type="transmembrane region" description="Helical" evidence="9">
    <location>
        <begin position="67"/>
        <end position="91"/>
    </location>
</feature>
<dbReference type="InterPro" id="IPR037519">
    <property type="entry name" value="LITAF_fam"/>
</dbReference>
<sequence>MYQPPPPPSYTGPGQPPPPYGGTTTTVYTHQPTHFNTILFREFPVAMQCQYCHASVTTSTRYESGTLTWVACFVIAFIGLWLGCCLIPFCLDGCKDVIHSCPNCHQMLGRFNRM</sequence>
<evidence type="ECO:0000256" key="4">
    <source>
        <dbReference type="ARBA" id="ARBA00005975"/>
    </source>
</evidence>
<proteinExistence type="inferred from homology"/>
<comment type="subcellular location">
    <subcellularLocation>
        <location evidence="2">Endosome membrane</location>
        <topology evidence="2">Peripheral membrane protein</topology>
    </subcellularLocation>
    <subcellularLocation>
        <location evidence="1">Late endosome membrane</location>
    </subcellularLocation>
    <subcellularLocation>
        <location evidence="3">Lysosome membrane</location>
        <topology evidence="3">Peripheral membrane protein</topology>
        <orientation evidence="3">Cytoplasmic side</orientation>
    </subcellularLocation>
</comment>